<gene>
    <name evidence="3" type="ORF">FAZ98_14600</name>
</gene>
<dbReference type="AlphaFoldDB" id="A0A7Z2JH55"/>
<keyword evidence="4" id="KW-1185">Reference proteome</keyword>
<dbReference type="InterPro" id="IPR014044">
    <property type="entry name" value="CAP_dom"/>
</dbReference>
<keyword evidence="1" id="KW-0732">Signal</keyword>
<dbReference type="EMBL" id="CP046914">
    <property type="protein sequence ID" value="QGZ63054.1"/>
    <property type="molecule type" value="Genomic_DNA"/>
</dbReference>
<evidence type="ECO:0000259" key="2">
    <source>
        <dbReference type="Pfam" id="PF00188"/>
    </source>
</evidence>
<dbReference type="RefSeq" id="WP_158952048.1">
    <property type="nucleotide sequence ID" value="NZ_CP046914.1"/>
</dbReference>
<dbReference type="InterPro" id="IPR035940">
    <property type="entry name" value="CAP_sf"/>
</dbReference>
<dbReference type="KEGG" id="pacs:FAZ98_14600"/>
<dbReference type="OrthoDB" id="5372233at2"/>
<feature type="domain" description="SCP" evidence="2">
    <location>
        <begin position="67"/>
        <end position="106"/>
    </location>
</feature>
<dbReference type="SUPFAM" id="SSF55797">
    <property type="entry name" value="PR-1-like"/>
    <property type="match status" value="1"/>
</dbReference>
<dbReference type="PROSITE" id="PS51257">
    <property type="entry name" value="PROKAR_LIPOPROTEIN"/>
    <property type="match status" value="1"/>
</dbReference>
<dbReference type="Pfam" id="PF00188">
    <property type="entry name" value="CAP"/>
    <property type="match status" value="1"/>
</dbReference>
<dbReference type="Gene3D" id="3.40.33.10">
    <property type="entry name" value="CAP"/>
    <property type="match status" value="1"/>
</dbReference>
<evidence type="ECO:0000313" key="4">
    <source>
        <dbReference type="Proteomes" id="UP000433577"/>
    </source>
</evidence>
<sequence length="335" mass="34979">MFPRIPLFSAPVSALALACAALAACASKPPAPAAAAYTGPVVTLHPVPTGATLVSTGNAGSPAIAWLNTRRAELGLAPIAVDRDLAQAAAAHARYLQLNRAAGHDERPDLPGFTGSDVITRVRLHTPVAGASEVFAVYGGQRAPALPIDEIFAAPYHRGAMLYDWARAGEAALNADASITVLDFADPAPALTASELVAYPYPGQTDAPLAWTDEETPDPMGPDGRYRGAVLGYPITLSGGTNAHVDLLTFELRNAKGKTVRCHIAPVTPAQSGRNTAVCTPYEPLLPGTRYSAHATGLLTQQYGAANVPFDLSWTFSTAAPHPRTLFATRADTLD</sequence>
<evidence type="ECO:0000313" key="3">
    <source>
        <dbReference type="EMBL" id="QGZ63054.1"/>
    </source>
</evidence>
<protein>
    <submittedName>
        <fullName evidence="3">CAP domain-containing protein</fullName>
    </submittedName>
</protein>
<reference evidence="3 4" key="1">
    <citation type="submission" date="2019-12" db="EMBL/GenBank/DDBJ databases">
        <title>Paraburkholderia acidiphila 7Q-K02 sp. nov and Paraburkholderia acidisoli DHF22 sp. nov., two strains isolated from forest soil.</title>
        <authorList>
            <person name="Gao Z."/>
            <person name="Qiu L."/>
        </authorList>
    </citation>
    <scope>NUCLEOTIDE SEQUENCE [LARGE SCALE GENOMIC DNA]</scope>
    <source>
        <strain evidence="3 4">DHF22</strain>
    </source>
</reference>
<dbReference type="Proteomes" id="UP000433577">
    <property type="component" value="Chromosome 2"/>
</dbReference>
<feature type="chain" id="PRO_5031417212" evidence="1">
    <location>
        <begin position="24"/>
        <end position="335"/>
    </location>
</feature>
<feature type="signal peptide" evidence="1">
    <location>
        <begin position="1"/>
        <end position="23"/>
    </location>
</feature>
<evidence type="ECO:0000256" key="1">
    <source>
        <dbReference type="SAM" id="SignalP"/>
    </source>
</evidence>
<accession>A0A7Z2JH55</accession>
<name>A0A7Z2JH55_9BURK</name>
<proteinExistence type="predicted"/>
<organism evidence="3 4">
    <name type="scientific">Paraburkholderia acidisoli</name>
    <dbReference type="NCBI Taxonomy" id="2571748"/>
    <lineage>
        <taxon>Bacteria</taxon>
        <taxon>Pseudomonadati</taxon>
        <taxon>Pseudomonadota</taxon>
        <taxon>Betaproteobacteria</taxon>
        <taxon>Burkholderiales</taxon>
        <taxon>Burkholderiaceae</taxon>
        <taxon>Paraburkholderia</taxon>
    </lineage>
</organism>